<evidence type="ECO:0008006" key="4">
    <source>
        <dbReference type="Google" id="ProtNLM"/>
    </source>
</evidence>
<gene>
    <name evidence="2" type="ORF">ETD85_14625</name>
</gene>
<dbReference type="Proteomes" id="UP000306628">
    <property type="component" value="Unassembled WGS sequence"/>
</dbReference>
<sequence>MTTRRRRLAIRQLFEKWLLNLPASLTLALATPLLGVATGIVTGTVRGYLIGLLCCCTTLAGLSAWLRQSQAGEYKDAAQRMAKTLSGGGLPVLLELGRICRLEPGSAVGQIDSLVRNVLTTARQMCGYVKNRDEVHAAYYVADQKDLLRLFRDTWSMTGRSSPRLEIGMGGPRDHNFAHFASNTYDPPMQVLIEDDIKNSESPLGTLFVGNNTYRSSMAATVGLGSNSDAARWGVLVVTSPEKFAFGKSDGETLRLLAGVLAAGLAHAHQV</sequence>
<proteinExistence type="predicted"/>
<evidence type="ECO:0000313" key="3">
    <source>
        <dbReference type="Proteomes" id="UP000306628"/>
    </source>
</evidence>
<dbReference type="RefSeq" id="WP_138690232.1">
    <property type="nucleotide sequence ID" value="NZ_JBHSAZ010000089.1"/>
</dbReference>
<comment type="caution">
    <text evidence="2">The sequence shown here is derived from an EMBL/GenBank/DDBJ whole genome shotgun (WGS) entry which is preliminary data.</text>
</comment>
<protein>
    <recommendedName>
        <fullName evidence="4">GAF domain-containing protein</fullName>
    </recommendedName>
</protein>
<keyword evidence="1" id="KW-1133">Transmembrane helix</keyword>
<name>A0A5S4GQJ0_9ACTN</name>
<keyword evidence="1" id="KW-0812">Transmembrane</keyword>
<dbReference type="AlphaFoldDB" id="A0A5S4GQJ0"/>
<keyword evidence="3" id="KW-1185">Reference proteome</keyword>
<dbReference type="OrthoDB" id="10011375at2"/>
<accession>A0A5S4GQJ0</accession>
<dbReference type="EMBL" id="VCKX01000036">
    <property type="protein sequence ID" value="TMR35225.1"/>
    <property type="molecule type" value="Genomic_DNA"/>
</dbReference>
<reference evidence="2 3" key="1">
    <citation type="submission" date="2019-05" db="EMBL/GenBank/DDBJ databases">
        <title>Draft genome sequence of Nonomuraea zeae DSM 100528.</title>
        <authorList>
            <person name="Saricaoglu S."/>
            <person name="Isik K."/>
        </authorList>
    </citation>
    <scope>NUCLEOTIDE SEQUENCE [LARGE SCALE GENOMIC DNA]</scope>
    <source>
        <strain evidence="2 3">DSM 100528</strain>
    </source>
</reference>
<organism evidence="2 3">
    <name type="scientific">Nonomuraea zeae</name>
    <dbReference type="NCBI Taxonomy" id="1642303"/>
    <lineage>
        <taxon>Bacteria</taxon>
        <taxon>Bacillati</taxon>
        <taxon>Actinomycetota</taxon>
        <taxon>Actinomycetes</taxon>
        <taxon>Streptosporangiales</taxon>
        <taxon>Streptosporangiaceae</taxon>
        <taxon>Nonomuraea</taxon>
    </lineage>
</organism>
<evidence type="ECO:0000256" key="1">
    <source>
        <dbReference type="SAM" id="Phobius"/>
    </source>
</evidence>
<feature type="transmembrane region" description="Helical" evidence="1">
    <location>
        <begin position="47"/>
        <end position="66"/>
    </location>
</feature>
<feature type="transmembrane region" description="Helical" evidence="1">
    <location>
        <begin position="21"/>
        <end position="41"/>
    </location>
</feature>
<keyword evidence="1" id="KW-0472">Membrane</keyword>
<evidence type="ECO:0000313" key="2">
    <source>
        <dbReference type="EMBL" id="TMR35225.1"/>
    </source>
</evidence>